<feature type="binding site" evidence="6">
    <location>
        <position position="124"/>
    </location>
    <ligand>
        <name>substrate</name>
    </ligand>
</feature>
<feature type="binding site" evidence="7">
    <location>
        <position position="101"/>
    </location>
    <ligand>
        <name>NAD(+)</name>
        <dbReference type="ChEBI" id="CHEBI:57540"/>
    </ligand>
</feature>
<dbReference type="SUPFAM" id="SSF51735">
    <property type="entry name" value="NAD(P)-binding Rossmann-fold domains"/>
    <property type="match status" value="1"/>
</dbReference>
<name>A0A0J9XDH2_GEOCN</name>
<evidence type="ECO:0000259" key="10">
    <source>
        <dbReference type="Pfam" id="PF01210"/>
    </source>
</evidence>
<evidence type="ECO:0000256" key="3">
    <source>
        <dbReference type="ARBA" id="ARBA00023027"/>
    </source>
</evidence>
<keyword evidence="13" id="KW-1185">Reference proteome</keyword>
<dbReference type="Proteomes" id="UP000242525">
    <property type="component" value="Unassembled WGS sequence"/>
</dbReference>
<feature type="binding site" evidence="6">
    <location>
        <begin position="282"/>
        <end position="283"/>
    </location>
    <ligand>
        <name>substrate</name>
    </ligand>
</feature>
<dbReference type="Pfam" id="PF01210">
    <property type="entry name" value="NAD_Gly3P_dh_N"/>
    <property type="match status" value="1"/>
</dbReference>
<dbReference type="GO" id="GO:0046168">
    <property type="term" value="P:glycerol-3-phosphate catabolic process"/>
    <property type="evidence" value="ECO:0007669"/>
    <property type="project" value="UniProtKB-UniRule"/>
</dbReference>
<dbReference type="InterPro" id="IPR008927">
    <property type="entry name" value="6-PGluconate_DH-like_C_sf"/>
</dbReference>
<dbReference type="InterPro" id="IPR017751">
    <property type="entry name" value="G3P_DH_NAD-dep_euk"/>
</dbReference>
<dbReference type="STRING" id="1173061.A0A0J9XDH2"/>
<dbReference type="FunFam" id="1.10.1040.10:FF:000004">
    <property type="entry name" value="Glycerol-3-phosphate dehydrogenase [NAD(+)]"/>
    <property type="match status" value="1"/>
</dbReference>
<dbReference type="PANTHER" id="PTHR11728:SF8">
    <property type="entry name" value="GLYCEROL-3-PHOSPHATE DEHYDROGENASE [NAD(+)]-RELATED"/>
    <property type="match status" value="1"/>
</dbReference>
<feature type="domain" description="Glycerol-3-phosphate dehydrogenase NAD-dependent N-terminal" evidence="10">
    <location>
        <begin position="8"/>
        <end position="172"/>
    </location>
</feature>
<dbReference type="Gene3D" id="3.40.50.720">
    <property type="entry name" value="NAD(P)-binding Rossmann-like Domain"/>
    <property type="match status" value="1"/>
</dbReference>
<feature type="domain" description="Glycerol-3-phosphate dehydrogenase NAD-dependent C-terminal" evidence="11">
    <location>
        <begin position="205"/>
        <end position="353"/>
    </location>
</feature>
<feature type="binding site" evidence="7">
    <location>
        <position position="282"/>
    </location>
    <ligand>
        <name>NAD(+)</name>
        <dbReference type="ChEBI" id="CHEBI:57540"/>
    </ligand>
</feature>
<evidence type="ECO:0000256" key="8">
    <source>
        <dbReference type="RuleBase" id="RU000437"/>
    </source>
</evidence>
<dbReference type="InterPro" id="IPR006109">
    <property type="entry name" value="G3P_DH_NAD-dep_C"/>
</dbReference>
<dbReference type="PROSITE" id="PS00957">
    <property type="entry name" value="NAD_G3PDH"/>
    <property type="match status" value="1"/>
</dbReference>
<dbReference type="PANTHER" id="PTHR11728">
    <property type="entry name" value="GLYCEROL-3-PHOSPHATE DEHYDROGENASE"/>
    <property type="match status" value="1"/>
</dbReference>
<dbReference type="EMBL" id="CCBN010000011">
    <property type="protein sequence ID" value="CDO55571.1"/>
    <property type="molecule type" value="Genomic_DNA"/>
</dbReference>
<comment type="similarity">
    <text evidence="1 8">Belongs to the NAD-dependent glycerol-3-phosphate dehydrogenase family.</text>
</comment>
<dbReference type="InterPro" id="IPR011128">
    <property type="entry name" value="G3P_DH_NAD-dep_N"/>
</dbReference>
<feature type="active site" description="Proton acceptor" evidence="5">
    <location>
        <position position="216"/>
    </location>
</feature>
<organism evidence="12 13">
    <name type="scientific">Geotrichum candidum</name>
    <name type="common">Oospora lactis</name>
    <name type="synonym">Dipodascus geotrichum</name>
    <dbReference type="NCBI Taxonomy" id="1173061"/>
    <lineage>
        <taxon>Eukaryota</taxon>
        <taxon>Fungi</taxon>
        <taxon>Dikarya</taxon>
        <taxon>Ascomycota</taxon>
        <taxon>Saccharomycotina</taxon>
        <taxon>Dipodascomycetes</taxon>
        <taxon>Dipodascales</taxon>
        <taxon>Dipodascaceae</taxon>
        <taxon>Geotrichum</taxon>
    </lineage>
</organism>
<dbReference type="PIRSF" id="PIRSF000114">
    <property type="entry name" value="Glycerol-3-P_dh"/>
    <property type="match status" value="1"/>
</dbReference>
<dbReference type="AlphaFoldDB" id="A0A0J9XDH2"/>
<keyword evidence="2 8" id="KW-0560">Oxidoreductase</keyword>
<keyword evidence="3 7" id="KW-0520">NAD</keyword>
<dbReference type="InterPro" id="IPR006168">
    <property type="entry name" value="G3P_DH_NAD-dep"/>
</dbReference>
<dbReference type="GO" id="GO:0042803">
    <property type="term" value="F:protein homodimerization activity"/>
    <property type="evidence" value="ECO:0007669"/>
    <property type="project" value="InterPro"/>
</dbReference>
<dbReference type="InterPro" id="IPR036291">
    <property type="entry name" value="NAD(P)-bd_dom_sf"/>
</dbReference>
<dbReference type="GO" id="GO:0141152">
    <property type="term" value="F:glycerol-3-phosphate dehydrogenase (NAD+) activity"/>
    <property type="evidence" value="ECO:0007669"/>
    <property type="project" value="UniProtKB-UniRule"/>
</dbReference>
<protein>
    <recommendedName>
        <fullName evidence="9">Glycerol-3-phosphate dehydrogenase [NAD(+)]</fullName>
        <ecNumber evidence="9">1.1.1.8</ecNumber>
    </recommendedName>
</protein>
<evidence type="ECO:0000259" key="11">
    <source>
        <dbReference type="Pfam" id="PF07479"/>
    </source>
</evidence>
<comment type="caution">
    <text evidence="12">The sequence shown here is derived from an EMBL/GenBank/DDBJ whole genome shotgun (WGS) entry which is preliminary data.</text>
</comment>
<dbReference type="NCBIfam" id="TIGR03376">
    <property type="entry name" value="glycerol3P_DH"/>
    <property type="match status" value="1"/>
</dbReference>
<accession>A0A0J9XDH2</accession>
<comment type="catalytic activity">
    <reaction evidence="4 9">
        <text>sn-glycerol 3-phosphate + NAD(+) = dihydroxyacetone phosphate + NADH + H(+)</text>
        <dbReference type="Rhea" id="RHEA:11092"/>
        <dbReference type="ChEBI" id="CHEBI:15378"/>
        <dbReference type="ChEBI" id="CHEBI:57540"/>
        <dbReference type="ChEBI" id="CHEBI:57597"/>
        <dbReference type="ChEBI" id="CHEBI:57642"/>
        <dbReference type="ChEBI" id="CHEBI:57945"/>
        <dbReference type="EC" id="1.1.1.8"/>
    </reaction>
</comment>
<evidence type="ECO:0000256" key="9">
    <source>
        <dbReference type="RuleBase" id="RU361243"/>
    </source>
</evidence>
<feature type="binding site" evidence="7">
    <location>
        <position position="313"/>
    </location>
    <ligand>
        <name>NAD(+)</name>
        <dbReference type="ChEBI" id="CHEBI:57540"/>
    </ligand>
</feature>
<gene>
    <name evidence="12" type="ORF">BN980_GECA11s03167g</name>
</gene>
<dbReference type="PRINTS" id="PR00077">
    <property type="entry name" value="GPDHDRGNASE"/>
</dbReference>
<evidence type="ECO:0000256" key="6">
    <source>
        <dbReference type="PIRSR" id="PIRSR000114-2"/>
    </source>
</evidence>
<proteinExistence type="inferred from homology"/>
<reference evidence="12" key="1">
    <citation type="submission" date="2014-03" db="EMBL/GenBank/DDBJ databases">
        <authorList>
            <person name="Casaregola S."/>
        </authorList>
    </citation>
    <scope>NUCLEOTIDE SEQUENCE [LARGE SCALE GENOMIC DNA]</scope>
    <source>
        <strain evidence="12">CLIB 918</strain>
    </source>
</reference>
<evidence type="ECO:0000256" key="1">
    <source>
        <dbReference type="ARBA" id="ARBA00011009"/>
    </source>
</evidence>
<sequence length="370" mass="40745">MPAQKIFKVAVIGSGNWGTTITKIVAENVLDSPNLFEPRINMWVHDEVINGRKLTDIINTEHENVKYLTGIKLPENIVAVPDLLETVRGADILVFNIPHQFLRNVCRQLAGHVPKHVRAISCLKGLDVSADACVTLSQYITNTLGIHCGALSGANLALEIAQQKYSESTIAYRLPADYIKGQDVDEQVLYYLFHRPYFHVSVVQDVTGVCLAGALKNVIAIAAGFVTGVGWGDNAKAAVMRRGLLEMIQFGTEFFAGDIDPSTFLKESAGVADLITSCAGGRNVRMGTEFAKHNRTKTLKQLEAELLNGQSAQGITTAKEVYEFLEARNALERFPLMVATYNIAFNGLEIKKLPEILGHHWEAKHFKSKL</sequence>
<evidence type="ECO:0000313" key="12">
    <source>
        <dbReference type="EMBL" id="CDO55571.1"/>
    </source>
</evidence>
<evidence type="ECO:0000256" key="4">
    <source>
        <dbReference type="ARBA" id="ARBA00048683"/>
    </source>
</evidence>
<dbReference type="OrthoDB" id="10263760at2759"/>
<dbReference type="GO" id="GO:0005975">
    <property type="term" value="P:carbohydrate metabolic process"/>
    <property type="evidence" value="ECO:0007669"/>
    <property type="project" value="InterPro"/>
</dbReference>
<dbReference type="GO" id="GO:0051287">
    <property type="term" value="F:NAD binding"/>
    <property type="evidence" value="ECO:0007669"/>
    <property type="project" value="UniProtKB-UniRule"/>
</dbReference>
<dbReference type="InterPro" id="IPR013328">
    <property type="entry name" value="6PGD_dom2"/>
</dbReference>
<evidence type="ECO:0000256" key="5">
    <source>
        <dbReference type="PIRSR" id="PIRSR000114-1"/>
    </source>
</evidence>
<feature type="binding site" evidence="7">
    <location>
        <position position="157"/>
    </location>
    <ligand>
        <name>NAD(+)</name>
        <dbReference type="ChEBI" id="CHEBI:57540"/>
    </ligand>
</feature>
<evidence type="ECO:0000313" key="13">
    <source>
        <dbReference type="Proteomes" id="UP000242525"/>
    </source>
</evidence>
<dbReference type="GO" id="GO:0005634">
    <property type="term" value="C:nucleus"/>
    <property type="evidence" value="ECO:0007669"/>
    <property type="project" value="TreeGrafter"/>
</dbReference>
<dbReference type="Gene3D" id="1.10.1040.10">
    <property type="entry name" value="N-(1-d-carboxylethyl)-l-norvaline Dehydrogenase, domain 2"/>
    <property type="match status" value="1"/>
</dbReference>
<dbReference type="EC" id="1.1.1.8" evidence="9"/>
<dbReference type="GO" id="GO:0005829">
    <property type="term" value="C:cytosol"/>
    <property type="evidence" value="ECO:0007669"/>
    <property type="project" value="TreeGrafter"/>
</dbReference>
<evidence type="ECO:0000256" key="7">
    <source>
        <dbReference type="PIRSR" id="PIRSR000114-3"/>
    </source>
</evidence>
<evidence type="ECO:0000256" key="2">
    <source>
        <dbReference type="ARBA" id="ARBA00023002"/>
    </source>
</evidence>
<dbReference type="Pfam" id="PF07479">
    <property type="entry name" value="NAD_Gly3P_dh_C"/>
    <property type="match status" value="1"/>
</dbReference>
<dbReference type="SUPFAM" id="SSF48179">
    <property type="entry name" value="6-phosphogluconate dehydrogenase C-terminal domain-like"/>
    <property type="match status" value="1"/>
</dbReference>
<feature type="binding site" evidence="7">
    <location>
        <begin position="13"/>
        <end position="18"/>
    </location>
    <ligand>
        <name>NAD(+)</name>
        <dbReference type="ChEBI" id="CHEBI:57540"/>
    </ligand>
</feature>